<feature type="region of interest" description="Disordered" evidence="9">
    <location>
        <begin position="495"/>
        <end position="514"/>
    </location>
</feature>
<evidence type="ECO:0000256" key="5">
    <source>
        <dbReference type="ARBA" id="ARBA00022833"/>
    </source>
</evidence>
<dbReference type="SUPFAM" id="SSF57667">
    <property type="entry name" value="beta-beta-alpha zinc fingers"/>
    <property type="match status" value="2"/>
</dbReference>
<reference evidence="11" key="1">
    <citation type="journal article" date="2010" name="Science">
        <title>Plasticity of animal genome architecture unmasked by rapid evolution of a pelagic tunicate.</title>
        <authorList>
            <person name="Denoeud F."/>
            <person name="Henriet S."/>
            <person name="Mungpakdee S."/>
            <person name="Aury J.M."/>
            <person name="Da Silva C."/>
            <person name="Brinkmann H."/>
            <person name="Mikhaleva J."/>
            <person name="Olsen L.C."/>
            <person name="Jubin C."/>
            <person name="Canestro C."/>
            <person name="Bouquet J.M."/>
            <person name="Danks G."/>
            <person name="Poulain J."/>
            <person name="Campsteijn C."/>
            <person name="Adamski M."/>
            <person name="Cross I."/>
            <person name="Yadetie F."/>
            <person name="Muffato M."/>
            <person name="Louis A."/>
            <person name="Butcher S."/>
            <person name="Tsagkogeorga G."/>
            <person name="Konrad A."/>
            <person name="Singh S."/>
            <person name="Jensen M.F."/>
            <person name="Cong E.H."/>
            <person name="Eikeseth-Otteraa H."/>
            <person name="Noel B."/>
            <person name="Anthouard V."/>
            <person name="Porcel B.M."/>
            <person name="Kachouri-Lafond R."/>
            <person name="Nishino A."/>
            <person name="Ugolini M."/>
            <person name="Chourrout P."/>
            <person name="Nishida H."/>
            <person name="Aasland R."/>
            <person name="Huzurbazar S."/>
            <person name="Westhof E."/>
            <person name="Delsuc F."/>
            <person name="Lehrach H."/>
            <person name="Reinhardt R."/>
            <person name="Weissenbach J."/>
            <person name="Roy S.W."/>
            <person name="Artiguenave F."/>
            <person name="Postlethwait J.H."/>
            <person name="Manak J.R."/>
            <person name="Thompson E.M."/>
            <person name="Jaillon O."/>
            <person name="Du Pasquier L."/>
            <person name="Boudinot P."/>
            <person name="Liberles D.A."/>
            <person name="Volff J.N."/>
            <person name="Philippe H."/>
            <person name="Lenhard B."/>
            <person name="Roest Crollius H."/>
            <person name="Wincker P."/>
            <person name="Chourrout D."/>
        </authorList>
    </citation>
    <scope>NUCLEOTIDE SEQUENCE [LARGE SCALE GENOMIC DNA]</scope>
</reference>
<keyword evidence="5" id="KW-0862">Zinc</keyword>
<evidence type="ECO:0000256" key="8">
    <source>
        <dbReference type="PROSITE-ProRule" id="PRU00042"/>
    </source>
</evidence>
<evidence type="ECO:0000256" key="9">
    <source>
        <dbReference type="SAM" id="MobiDB-lite"/>
    </source>
</evidence>
<dbReference type="OrthoDB" id="6591996at2759"/>
<evidence type="ECO:0000256" key="7">
    <source>
        <dbReference type="ARBA" id="ARBA00023242"/>
    </source>
</evidence>
<proteinExistence type="predicted"/>
<evidence type="ECO:0000313" key="11">
    <source>
        <dbReference type="EMBL" id="CBY15742.1"/>
    </source>
</evidence>
<feature type="domain" description="C2H2-type" evidence="10">
    <location>
        <begin position="264"/>
        <end position="303"/>
    </location>
</feature>
<name>E4Y1J8_OIKDI</name>
<dbReference type="GO" id="GO:0005634">
    <property type="term" value="C:nucleus"/>
    <property type="evidence" value="ECO:0007669"/>
    <property type="project" value="TreeGrafter"/>
</dbReference>
<dbReference type="PROSITE" id="PS50157">
    <property type="entry name" value="ZINC_FINGER_C2H2_2"/>
    <property type="match status" value="5"/>
</dbReference>
<evidence type="ECO:0000256" key="6">
    <source>
        <dbReference type="ARBA" id="ARBA00023125"/>
    </source>
</evidence>
<evidence type="ECO:0000256" key="4">
    <source>
        <dbReference type="ARBA" id="ARBA00022771"/>
    </source>
</evidence>
<evidence type="ECO:0000259" key="10">
    <source>
        <dbReference type="PROSITE" id="PS50157"/>
    </source>
</evidence>
<evidence type="ECO:0000256" key="3">
    <source>
        <dbReference type="ARBA" id="ARBA00022737"/>
    </source>
</evidence>
<accession>E4Y1J8</accession>
<feature type="domain" description="C2H2-type" evidence="10">
    <location>
        <begin position="148"/>
        <end position="175"/>
    </location>
</feature>
<feature type="region of interest" description="Disordered" evidence="9">
    <location>
        <begin position="316"/>
        <end position="349"/>
    </location>
</feature>
<keyword evidence="7" id="KW-0539">Nucleus</keyword>
<comment type="subcellular location">
    <subcellularLocation>
        <location evidence="1">Nucleus</location>
    </subcellularLocation>
</comment>
<dbReference type="AlphaFoldDB" id="E4Y1J8"/>
<keyword evidence="4 8" id="KW-0863">Zinc-finger</keyword>
<dbReference type="Pfam" id="PF00096">
    <property type="entry name" value="zf-C2H2"/>
    <property type="match status" value="4"/>
</dbReference>
<evidence type="ECO:0000256" key="2">
    <source>
        <dbReference type="ARBA" id="ARBA00022723"/>
    </source>
</evidence>
<feature type="domain" description="C2H2-type" evidence="10">
    <location>
        <begin position="235"/>
        <end position="259"/>
    </location>
</feature>
<dbReference type="Gene3D" id="3.30.160.60">
    <property type="entry name" value="Classic Zinc Finger"/>
    <property type="match status" value="3"/>
</dbReference>
<keyword evidence="6" id="KW-0238">DNA-binding</keyword>
<dbReference type="InterPro" id="IPR036236">
    <property type="entry name" value="Znf_C2H2_sf"/>
</dbReference>
<dbReference type="EMBL" id="FN653645">
    <property type="protein sequence ID" value="CBY15742.1"/>
    <property type="molecule type" value="Genomic_DNA"/>
</dbReference>
<evidence type="ECO:0000256" key="1">
    <source>
        <dbReference type="ARBA" id="ARBA00004123"/>
    </source>
</evidence>
<feature type="compositionally biased region" description="Low complexity" evidence="9">
    <location>
        <begin position="329"/>
        <end position="349"/>
    </location>
</feature>
<keyword evidence="3" id="KW-0677">Repeat</keyword>
<dbReference type="InterPro" id="IPR013087">
    <property type="entry name" value="Znf_C2H2_type"/>
</dbReference>
<dbReference type="PANTHER" id="PTHR16515">
    <property type="entry name" value="PR DOMAIN ZINC FINGER PROTEIN"/>
    <property type="match status" value="1"/>
</dbReference>
<dbReference type="InterPro" id="IPR050331">
    <property type="entry name" value="Zinc_finger"/>
</dbReference>
<dbReference type="PROSITE" id="PS00028">
    <property type="entry name" value="ZINC_FINGER_C2H2_1"/>
    <property type="match status" value="4"/>
</dbReference>
<keyword evidence="2" id="KW-0479">Metal-binding</keyword>
<dbReference type="GO" id="GO:0008270">
    <property type="term" value="F:zinc ion binding"/>
    <property type="evidence" value="ECO:0007669"/>
    <property type="project" value="UniProtKB-KW"/>
</dbReference>
<dbReference type="Proteomes" id="UP000001307">
    <property type="component" value="Unassembled WGS sequence"/>
</dbReference>
<keyword evidence="12" id="KW-1185">Reference proteome</keyword>
<dbReference type="SMART" id="SM00355">
    <property type="entry name" value="ZnF_C2H2"/>
    <property type="match status" value="5"/>
</dbReference>
<gene>
    <name evidence="11" type="ORF">GSOID_T00014056001</name>
</gene>
<organism evidence="11">
    <name type="scientific">Oikopleura dioica</name>
    <name type="common">Tunicate</name>
    <dbReference type="NCBI Taxonomy" id="34765"/>
    <lineage>
        <taxon>Eukaryota</taxon>
        <taxon>Metazoa</taxon>
        <taxon>Chordata</taxon>
        <taxon>Tunicata</taxon>
        <taxon>Appendicularia</taxon>
        <taxon>Copelata</taxon>
        <taxon>Oikopleuridae</taxon>
        <taxon>Oikopleura</taxon>
    </lineage>
</organism>
<dbReference type="InParanoid" id="E4Y1J8"/>
<sequence>MIEATTQNTTQSNNNLSQEQIIYRDHQRGQEIKLGVSFGDQESGYYTDGVTGQEHYSSHPADYISVDQYSVPIENPPYTEFELTLGNNQEFGLINENHAQIDHESDVSPQQEDEGNNKTVPIIVEQLPDTVRVASKKADYNRGNTPVARCNECGLSFRSFSGLYHHQKTHEGQLFKCPEPDCSKEYKTEHLLRRHLKVHRDHREGNLKCPHCEKTFCRADYLEIHIKRHLGQKDEKCPECGKGFVCKSDLIRHKLNVHSAFGRYQCPDCGKRLRSNTSLNRHRQSRLCIKAPMSVPYHPGCTPTIYGLVDPESEEHLRASSQSYELQDQHQQVAQHQHQPEQQHQQHVQPTLTYEDASVYPTSQATPTSIFQTVIVENTLSPMNGGGNPTLNSTLEMTPQDEELSKTSPRAYETSLSFNESPDSTISPDNSDMFIHHPAHVETSTSQQNAHLHDYSSMPTSYYSNQAHMGYADLQFVGNSNSVEHFFQNASVSNHLPHERSSAEANASYHLVTN</sequence>
<dbReference type="Pfam" id="PF13894">
    <property type="entry name" value="zf-C2H2_4"/>
    <property type="match status" value="1"/>
</dbReference>
<evidence type="ECO:0000313" key="12">
    <source>
        <dbReference type="Proteomes" id="UP000001307"/>
    </source>
</evidence>
<dbReference type="GO" id="GO:0010468">
    <property type="term" value="P:regulation of gene expression"/>
    <property type="evidence" value="ECO:0007669"/>
    <property type="project" value="TreeGrafter"/>
</dbReference>
<feature type="domain" description="C2H2-type" evidence="10">
    <location>
        <begin position="207"/>
        <end position="234"/>
    </location>
</feature>
<protein>
    <recommendedName>
        <fullName evidence="10">C2H2-type domain-containing protein</fullName>
    </recommendedName>
</protein>
<feature type="domain" description="C2H2-type" evidence="10">
    <location>
        <begin position="175"/>
        <end position="204"/>
    </location>
</feature>
<dbReference type="PANTHER" id="PTHR16515:SF2">
    <property type="entry name" value="PR DOMAIN ZINC FINGER PROTEIN 4"/>
    <property type="match status" value="1"/>
</dbReference>